<dbReference type="PANTHER" id="PTHR23518:SF2">
    <property type="entry name" value="MAJOR FACILITATOR SUPERFAMILY TRANSPORTER"/>
    <property type="match status" value="1"/>
</dbReference>
<evidence type="ECO:0000259" key="5">
    <source>
        <dbReference type="PROSITE" id="PS50850"/>
    </source>
</evidence>
<organism evidence="6 7">
    <name type="scientific">candidate division WOR-3 bacterium</name>
    <dbReference type="NCBI Taxonomy" id="2052148"/>
    <lineage>
        <taxon>Bacteria</taxon>
        <taxon>Bacteria division WOR-3</taxon>
    </lineage>
</organism>
<dbReference type="InterPro" id="IPR020846">
    <property type="entry name" value="MFS_dom"/>
</dbReference>
<keyword evidence="3 4" id="KW-0472">Membrane</keyword>
<evidence type="ECO:0000256" key="1">
    <source>
        <dbReference type="ARBA" id="ARBA00022692"/>
    </source>
</evidence>
<dbReference type="Proteomes" id="UP000779900">
    <property type="component" value="Unassembled WGS sequence"/>
</dbReference>
<dbReference type="PANTHER" id="PTHR23518">
    <property type="entry name" value="C-METHYLTRANSFERASE"/>
    <property type="match status" value="1"/>
</dbReference>
<feature type="transmembrane region" description="Helical" evidence="4">
    <location>
        <begin position="166"/>
        <end position="184"/>
    </location>
</feature>
<evidence type="ECO:0000313" key="7">
    <source>
        <dbReference type="Proteomes" id="UP000779900"/>
    </source>
</evidence>
<keyword evidence="1 4" id="KW-0812">Transmembrane</keyword>
<protein>
    <submittedName>
        <fullName evidence="6">MFS transporter</fullName>
    </submittedName>
</protein>
<feature type="transmembrane region" description="Helical" evidence="4">
    <location>
        <begin position="134"/>
        <end position="154"/>
    </location>
</feature>
<dbReference type="EMBL" id="VGIR01000042">
    <property type="protein sequence ID" value="MBM3331747.1"/>
    <property type="molecule type" value="Genomic_DNA"/>
</dbReference>
<sequence length="386" mass="41308">MFNVIITGITSFLTDMATEMVYPLIPLYLTALGAPPAILGVIEGFAESTASILKVFSGRLSDKLRRRKPIAIFGYSGSMLGRLVLYLSNAWWLVFAGRMVDRIGKGIRGAPRDAIIADCTPPGKRGMAFGLHRAMDSMGAAVGVIAAILLVAATGKGMARHDYQRIFLFSLIPAVLGVAALFLVRERKCEHSVRQPLNLSFRGLPPRLRWFLLVVTLFALGNSSNQFLLLRAKNVGLSVTAVLGAYLVYNVVYSLISWPAGHLSDRIGRKPLLIASYVAYGLVYFGFAAAASLFHLPPLVTVFALFALYGVFSALNDGQEKALVTDMAPPEHRATFIGLHSTLTGVGLLPASLLAGGLWSLFGAAAPFWFGGALGLLAAVGLAIVL</sequence>
<dbReference type="SUPFAM" id="SSF103473">
    <property type="entry name" value="MFS general substrate transporter"/>
    <property type="match status" value="1"/>
</dbReference>
<evidence type="ECO:0000256" key="4">
    <source>
        <dbReference type="SAM" id="Phobius"/>
    </source>
</evidence>
<accession>A0A937XES6</accession>
<feature type="transmembrane region" description="Helical" evidence="4">
    <location>
        <begin position="235"/>
        <end position="260"/>
    </location>
</feature>
<evidence type="ECO:0000313" key="6">
    <source>
        <dbReference type="EMBL" id="MBM3331747.1"/>
    </source>
</evidence>
<dbReference type="AlphaFoldDB" id="A0A937XES6"/>
<dbReference type="PROSITE" id="PS50850">
    <property type="entry name" value="MFS"/>
    <property type="match status" value="1"/>
</dbReference>
<reference evidence="6" key="1">
    <citation type="submission" date="2019-03" db="EMBL/GenBank/DDBJ databases">
        <title>Lake Tanganyika Metagenome-Assembled Genomes (MAGs).</title>
        <authorList>
            <person name="Tran P."/>
        </authorList>
    </citation>
    <scope>NUCLEOTIDE SEQUENCE</scope>
    <source>
        <strain evidence="6">K_DeepCast_150m_m2_040</strain>
    </source>
</reference>
<name>A0A937XES6_UNCW3</name>
<proteinExistence type="predicted"/>
<comment type="caution">
    <text evidence="6">The sequence shown here is derived from an EMBL/GenBank/DDBJ whole genome shotgun (WGS) entry which is preliminary data.</text>
</comment>
<feature type="transmembrane region" description="Helical" evidence="4">
    <location>
        <begin position="272"/>
        <end position="290"/>
    </location>
</feature>
<keyword evidence="2 4" id="KW-1133">Transmembrane helix</keyword>
<feature type="transmembrane region" description="Helical" evidence="4">
    <location>
        <begin position="296"/>
        <end position="315"/>
    </location>
</feature>
<dbReference type="Pfam" id="PF07690">
    <property type="entry name" value="MFS_1"/>
    <property type="match status" value="1"/>
</dbReference>
<feature type="transmembrane region" description="Helical" evidence="4">
    <location>
        <begin position="368"/>
        <end position="385"/>
    </location>
</feature>
<feature type="transmembrane region" description="Helical" evidence="4">
    <location>
        <begin position="336"/>
        <end position="362"/>
    </location>
</feature>
<feature type="transmembrane region" description="Helical" evidence="4">
    <location>
        <begin position="210"/>
        <end position="229"/>
    </location>
</feature>
<dbReference type="InterPro" id="IPR036259">
    <property type="entry name" value="MFS_trans_sf"/>
</dbReference>
<evidence type="ECO:0000256" key="2">
    <source>
        <dbReference type="ARBA" id="ARBA00022989"/>
    </source>
</evidence>
<gene>
    <name evidence="6" type="ORF">FJY68_07855</name>
</gene>
<dbReference type="GO" id="GO:0022857">
    <property type="term" value="F:transmembrane transporter activity"/>
    <property type="evidence" value="ECO:0007669"/>
    <property type="project" value="InterPro"/>
</dbReference>
<evidence type="ECO:0000256" key="3">
    <source>
        <dbReference type="ARBA" id="ARBA00023136"/>
    </source>
</evidence>
<feature type="transmembrane region" description="Helical" evidence="4">
    <location>
        <begin position="70"/>
        <end position="95"/>
    </location>
</feature>
<dbReference type="InterPro" id="IPR011701">
    <property type="entry name" value="MFS"/>
</dbReference>
<feature type="domain" description="Major facilitator superfamily (MFS) profile" evidence="5">
    <location>
        <begin position="3"/>
        <end position="386"/>
    </location>
</feature>
<dbReference type="Gene3D" id="1.20.1250.20">
    <property type="entry name" value="MFS general substrate transporter like domains"/>
    <property type="match status" value="2"/>
</dbReference>
<dbReference type="CDD" id="cd17370">
    <property type="entry name" value="MFS_MJ1317_like"/>
    <property type="match status" value="1"/>
</dbReference>